<dbReference type="SUPFAM" id="SSF103481">
    <property type="entry name" value="Multidrug resistance efflux transporter EmrE"/>
    <property type="match status" value="2"/>
</dbReference>
<evidence type="ECO:0000313" key="9">
    <source>
        <dbReference type="Proteomes" id="UP000506160"/>
    </source>
</evidence>
<dbReference type="EMBL" id="AWGA01000011">
    <property type="protein sequence ID" value="TEA28064.1"/>
    <property type="molecule type" value="Genomic_DNA"/>
</dbReference>
<feature type="domain" description="EamA" evidence="7">
    <location>
        <begin position="139"/>
        <end position="270"/>
    </location>
</feature>
<evidence type="ECO:0000256" key="6">
    <source>
        <dbReference type="SAM" id="Phobius"/>
    </source>
</evidence>
<feature type="transmembrane region" description="Helical" evidence="6">
    <location>
        <begin position="112"/>
        <end position="131"/>
    </location>
</feature>
<organism evidence="8 9">
    <name type="scientific">Candidatus Schmidhempelia bombi str. Bimp</name>
    <dbReference type="NCBI Taxonomy" id="1387197"/>
    <lineage>
        <taxon>Bacteria</taxon>
        <taxon>Pseudomonadati</taxon>
        <taxon>Pseudomonadota</taxon>
        <taxon>Gammaproteobacteria</taxon>
        <taxon>Orbales</taxon>
        <taxon>Orbaceae</taxon>
        <taxon>Candidatus Schmidhempelia</taxon>
    </lineage>
</organism>
<feature type="transmembrane region" description="Helical" evidence="6">
    <location>
        <begin position="87"/>
        <end position="105"/>
    </location>
</feature>
<dbReference type="GO" id="GO:0016020">
    <property type="term" value="C:membrane"/>
    <property type="evidence" value="ECO:0007669"/>
    <property type="project" value="UniProtKB-SubCell"/>
</dbReference>
<feature type="transmembrane region" description="Helical" evidence="6">
    <location>
        <begin position="203"/>
        <end position="222"/>
    </location>
</feature>
<protein>
    <submittedName>
        <fullName evidence="8">DMT family transporter</fullName>
    </submittedName>
</protein>
<feature type="domain" description="EamA" evidence="7">
    <location>
        <begin position="3"/>
        <end position="129"/>
    </location>
</feature>
<keyword evidence="5 6" id="KW-0472">Membrane</keyword>
<keyword evidence="9" id="KW-1185">Reference proteome</keyword>
<dbReference type="InterPro" id="IPR000620">
    <property type="entry name" value="EamA_dom"/>
</dbReference>
<gene>
    <name evidence="8" type="ORF">O970_01185</name>
</gene>
<name>A0AB94IEX6_9GAMM</name>
<dbReference type="InterPro" id="IPR037185">
    <property type="entry name" value="EmrE-like"/>
</dbReference>
<evidence type="ECO:0000256" key="1">
    <source>
        <dbReference type="ARBA" id="ARBA00004141"/>
    </source>
</evidence>
<feature type="transmembrane region" description="Helical" evidence="6">
    <location>
        <begin position="137"/>
        <end position="158"/>
    </location>
</feature>
<accession>A0AB94IEX6</accession>
<evidence type="ECO:0000313" key="8">
    <source>
        <dbReference type="EMBL" id="TEA28064.1"/>
    </source>
</evidence>
<dbReference type="PANTHER" id="PTHR32322:SF2">
    <property type="entry name" value="EAMA DOMAIN-CONTAINING PROTEIN"/>
    <property type="match status" value="1"/>
</dbReference>
<comment type="subcellular location">
    <subcellularLocation>
        <location evidence="1">Membrane</location>
        <topology evidence="1">Multi-pass membrane protein</topology>
    </subcellularLocation>
</comment>
<evidence type="ECO:0000256" key="2">
    <source>
        <dbReference type="ARBA" id="ARBA00007362"/>
    </source>
</evidence>
<dbReference type="RefSeq" id="WP_024495360.1">
    <property type="nucleotide sequence ID" value="NZ_AWGA01000011.1"/>
</dbReference>
<evidence type="ECO:0000256" key="4">
    <source>
        <dbReference type="ARBA" id="ARBA00022989"/>
    </source>
</evidence>
<dbReference type="AlphaFoldDB" id="A0AB94IEX6"/>
<comment type="similarity">
    <text evidence="2">Belongs to the EamA transporter family.</text>
</comment>
<evidence type="ECO:0000256" key="3">
    <source>
        <dbReference type="ARBA" id="ARBA00022692"/>
    </source>
</evidence>
<evidence type="ECO:0000259" key="7">
    <source>
        <dbReference type="Pfam" id="PF00892"/>
    </source>
</evidence>
<dbReference type="InterPro" id="IPR050638">
    <property type="entry name" value="AA-Vitamin_Transporters"/>
</dbReference>
<dbReference type="PANTHER" id="PTHR32322">
    <property type="entry name" value="INNER MEMBRANE TRANSPORTER"/>
    <property type="match status" value="1"/>
</dbReference>
<feature type="transmembrane region" description="Helical" evidence="6">
    <location>
        <begin position="170"/>
        <end position="191"/>
    </location>
</feature>
<dbReference type="Proteomes" id="UP000506160">
    <property type="component" value="Unassembled WGS sequence"/>
</dbReference>
<dbReference type="Pfam" id="PF00892">
    <property type="entry name" value="EamA"/>
    <property type="match status" value="2"/>
</dbReference>
<feature type="transmembrane region" description="Helical" evidence="6">
    <location>
        <begin position="57"/>
        <end position="75"/>
    </location>
</feature>
<evidence type="ECO:0000256" key="5">
    <source>
        <dbReference type="ARBA" id="ARBA00023136"/>
    </source>
</evidence>
<keyword evidence="4 6" id="KW-1133">Transmembrane helix</keyword>
<feature type="transmembrane region" description="Helical" evidence="6">
    <location>
        <begin position="234"/>
        <end position="253"/>
    </location>
</feature>
<reference evidence="8 9" key="1">
    <citation type="journal article" date="2014" name="Appl. Environ. Microbiol.">
        <title>Genomic features of a bumble bee symbiont reflect its host environment.</title>
        <authorList>
            <person name="Martinson V.G."/>
            <person name="Magoc T."/>
            <person name="Koch H."/>
            <person name="Salzberg S.L."/>
            <person name="Moran N.A."/>
        </authorList>
    </citation>
    <scope>NUCLEOTIDE SEQUENCE [LARGE SCALE GENOMIC DNA]</scope>
    <source>
        <strain evidence="8 9">Bimp</strain>
    </source>
</reference>
<comment type="caution">
    <text evidence="8">The sequence shown here is derived from an EMBL/GenBank/DDBJ whole genome shotgun (WGS) entry which is preliminary data.</text>
</comment>
<sequence>MPYLVIVTLIWSFSFSFIGHYLSHQIDNWFAVFFRILLAFIVFLPFLHKKNMTMKPILLLMGVGTLQLGIMYIFYYQSFLYISIPEILLFTTITPIYVTLFYDLLKKQPLKLTYLLTAVLSVIGTVVIRYNKIESQFIIGFLLIQGANICFALGQVGYKRFMEIYPMPQINAFAWVYAGAAVTAAICYLLFGNVNKLPTTNLQWIVLVWLGIIASGLCYFLWNYGATKVDSGTLAIMNNVVIPLGILVNVIFWKQNVDWLRFISGSAIIILALWVHHRWIVSQDKL</sequence>
<feature type="transmembrane region" description="Helical" evidence="6">
    <location>
        <begin position="259"/>
        <end position="276"/>
    </location>
</feature>
<proteinExistence type="inferred from homology"/>
<keyword evidence="3 6" id="KW-0812">Transmembrane</keyword>
<feature type="transmembrane region" description="Helical" evidence="6">
    <location>
        <begin position="29"/>
        <end position="48"/>
    </location>
</feature>